<evidence type="ECO:0008006" key="8">
    <source>
        <dbReference type="Google" id="ProtNLM"/>
    </source>
</evidence>
<dbReference type="GO" id="GO:0016020">
    <property type="term" value="C:membrane"/>
    <property type="evidence" value="ECO:0007669"/>
    <property type="project" value="UniProtKB-SubCell"/>
</dbReference>
<proteinExistence type="predicted"/>
<dbReference type="InterPro" id="IPR005829">
    <property type="entry name" value="Sugar_transporter_CS"/>
</dbReference>
<evidence type="ECO:0000313" key="7">
    <source>
        <dbReference type="EMBL" id="KAE8385120.1"/>
    </source>
</evidence>
<dbReference type="PROSITE" id="PS00217">
    <property type="entry name" value="SUGAR_TRANSPORT_2"/>
    <property type="match status" value="1"/>
</dbReference>
<dbReference type="Pfam" id="PF00083">
    <property type="entry name" value="Sugar_tr"/>
    <property type="match status" value="1"/>
</dbReference>
<accession>A0A5N7BTH2</accession>
<dbReference type="InterPro" id="IPR005828">
    <property type="entry name" value="MFS_sugar_transport-like"/>
</dbReference>
<dbReference type="SUPFAM" id="SSF103473">
    <property type="entry name" value="MFS general substrate transporter"/>
    <property type="match status" value="1"/>
</dbReference>
<evidence type="ECO:0000256" key="2">
    <source>
        <dbReference type="ARBA" id="ARBA00022692"/>
    </source>
</evidence>
<comment type="subcellular location">
    <subcellularLocation>
        <location evidence="1">Membrane</location>
        <topology evidence="1">Multi-pass membrane protein</topology>
    </subcellularLocation>
</comment>
<gene>
    <name evidence="7" type="ORF">BDV23DRAFT_188547</name>
</gene>
<dbReference type="PANTHER" id="PTHR48022">
    <property type="entry name" value="PLASTIDIC GLUCOSE TRANSPORTER 4"/>
    <property type="match status" value="1"/>
</dbReference>
<reference evidence="7" key="1">
    <citation type="submission" date="2019-04" db="EMBL/GenBank/DDBJ databases">
        <title>Friends and foes A comparative genomics studyof 23 Aspergillus species from section Flavi.</title>
        <authorList>
            <consortium name="DOE Joint Genome Institute"/>
            <person name="Kjaerbolling I."/>
            <person name="Vesth T."/>
            <person name="Frisvad J.C."/>
            <person name="Nybo J.L."/>
            <person name="Theobald S."/>
            <person name="Kildgaard S."/>
            <person name="Isbrandt T."/>
            <person name="Kuo A."/>
            <person name="Sato A."/>
            <person name="Lyhne E.K."/>
            <person name="Kogle M.E."/>
            <person name="Wiebenga A."/>
            <person name="Kun R.S."/>
            <person name="Lubbers R.J."/>
            <person name="Makela M.R."/>
            <person name="Barry K."/>
            <person name="Chovatia M."/>
            <person name="Clum A."/>
            <person name="Daum C."/>
            <person name="Haridas S."/>
            <person name="He G."/>
            <person name="LaButti K."/>
            <person name="Lipzen A."/>
            <person name="Mondo S."/>
            <person name="Riley R."/>
            <person name="Salamov A."/>
            <person name="Simmons B.A."/>
            <person name="Magnuson J.K."/>
            <person name="Henrissat B."/>
            <person name="Mortensen U.H."/>
            <person name="Larsen T.O."/>
            <person name="Devries R.P."/>
            <person name="Grigoriev I.V."/>
            <person name="Machida M."/>
            <person name="Baker S.E."/>
            <person name="Andersen M.R."/>
        </authorList>
    </citation>
    <scope>NUCLEOTIDE SEQUENCE [LARGE SCALE GENOMIC DNA]</scope>
    <source>
        <strain evidence="7">IBT 14317</strain>
    </source>
</reference>
<dbReference type="AlphaFoldDB" id="A0A5N7BTH2"/>
<evidence type="ECO:0000256" key="4">
    <source>
        <dbReference type="ARBA" id="ARBA00023136"/>
    </source>
</evidence>
<keyword evidence="4 6" id="KW-0472">Membrane</keyword>
<dbReference type="Gene3D" id="1.20.1250.20">
    <property type="entry name" value="MFS general substrate transporter like domains"/>
    <property type="match status" value="1"/>
</dbReference>
<feature type="region of interest" description="Disordered" evidence="5">
    <location>
        <begin position="147"/>
        <end position="244"/>
    </location>
</feature>
<evidence type="ECO:0000256" key="3">
    <source>
        <dbReference type="ARBA" id="ARBA00022989"/>
    </source>
</evidence>
<evidence type="ECO:0000256" key="1">
    <source>
        <dbReference type="ARBA" id="ARBA00004141"/>
    </source>
</evidence>
<dbReference type="InterPro" id="IPR050360">
    <property type="entry name" value="MFS_Sugar_Transporters"/>
</dbReference>
<keyword evidence="3 6" id="KW-1133">Transmembrane helix</keyword>
<feature type="transmembrane region" description="Helical" evidence="6">
    <location>
        <begin position="6"/>
        <end position="31"/>
    </location>
</feature>
<organism evidence="7">
    <name type="scientific">Petromyces alliaceus</name>
    <name type="common">Aspergillus alliaceus</name>
    <dbReference type="NCBI Taxonomy" id="209559"/>
    <lineage>
        <taxon>Eukaryota</taxon>
        <taxon>Fungi</taxon>
        <taxon>Dikarya</taxon>
        <taxon>Ascomycota</taxon>
        <taxon>Pezizomycotina</taxon>
        <taxon>Eurotiomycetes</taxon>
        <taxon>Eurotiomycetidae</taxon>
        <taxon>Eurotiales</taxon>
        <taxon>Aspergillaceae</taxon>
        <taxon>Aspergillus</taxon>
        <taxon>Aspergillus subgen. Circumdati</taxon>
    </lineage>
</organism>
<dbReference type="PANTHER" id="PTHR48022:SF25">
    <property type="entry name" value="QUINATE TRANSPORTER, PUTATIVE (AFU_ORTHOLOGUE AFUA_5G12950)-RELATED"/>
    <property type="match status" value="1"/>
</dbReference>
<protein>
    <recommendedName>
        <fullName evidence="8">Major facilitator superfamily (MFS) profile domain-containing protein</fullName>
    </recommendedName>
</protein>
<name>A0A5N7BTH2_PETAA</name>
<keyword evidence="2 6" id="KW-0812">Transmembrane</keyword>
<dbReference type="EMBL" id="ML735344">
    <property type="protein sequence ID" value="KAE8385120.1"/>
    <property type="molecule type" value="Genomic_DNA"/>
</dbReference>
<dbReference type="OrthoDB" id="6612291at2759"/>
<dbReference type="InterPro" id="IPR036259">
    <property type="entry name" value="MFS_trans_sf"/>
</dbReference>
<evidence type="ECO:0000256" key="5">
    <source>
        <dbReference type="SAM" id="MobiDB-lite"/>
    </source>
</evidence>
<sequence>MDYSVIYWLMAIVCRGGMLFGYNSGVIGGVLTFGSFLRDFQCALERAICGLGIGDSATVIPIYLSEMNAKNMRARAGSCYQFTFPVGILVSYWVDYGMQFRTPTAAQWQIPLALQHFPGRPNGPRHANARRKLTLAPMSRQLTICLGQSYLDPRSRRTRRRTQIRPDKGKASKPSATPPPDPSSTSYSNGHGLLRTPVLLPPSRQQQLPHPSPYPHLRRPESNKLRHVHNLDRRTIPPQTPIHLRRPKHVPLHALYQLRPSNQSLTKTIPTATTNPPNSHSQLS</sequence>
<dbReference type="GO" id="GO:0005351">
    <property type="term" value="F:carbohydrate:proton symporter activity"/>
    <property type="evidence" value="ECO:0007669"/>
    <property type="project" value="TreeGrafter"/>
</dbReference>
<evidence type="ECO:0000256" key="6">
    <source>
        <dbReference type="SAM" id="Phobius"/>
    </source>
</evidence>
<dbReference type="Proteomes" id="UP000326877">
    <property type="component" value="Unassembled WGS sequence"/>
</dbReference>
<feature type="compositionally biased region" description="Basic and acidic residues" evidence="5">
    <location>
        <begin position="218"/>
        <end position="235"/>
    </location>
</feature>
<feature type="region of interest" description="Disordered" evidence="5">
    <location>
        <begin position="259"/>
        <end position="284"/>
    </location>
</feature>